<evidence type="ECO:0000256" key="1">
    <source>
        <dbReference type="SAM" id="MobiDB-lite"/>
    </source>
</evidence>
<gene>
    <name evidence="2" type="ORF">ACFQ4H_10235</name>
</gene>
<comment type="caution">
    <text evidence="2">The sequence shown here is derived from an EMBL/GenBank/DDBJ whole genome shotgun (WGS) entry which is preliminary data.</text>
</comment>
<reference evidence="3" key="1">
    <citation type="journal article" date="2019" name="Int. J. Syst. Evol. Microbiol.">
        <title>The Global Catalogue of Microorganisms (GCM) 10K type strain sequencing project: providing services to taxonomists for standard genome sequencing and annotation.</title>
        <authorList>
            <consortium name="The Broad Institute Genomics Platform"/>
            <consortium name="The Broad Institute Genome Sequencing Center for Infectious Disease"/>
            <person name="Wu L."/>
            <person name="Ma J."/>
        </authorList>
    </citation>
    <scope>NUCLEOTIDE SEQUENCE [LARGE SCALE GENOMIC DNA]</scope>
    <source>
        <strain evidence="3">JCM 31037</strain>
    </source>
</reference>
<dbReference type="EMBL" id="JBHTMP010000012">
    <property type="protein sequence ID" value="MFD1321465.1"/>
    <property type="molecule type" value="Genomic_DNA"/>
</dbReference>
<evidence type="ECO:0000313" key="2">
    <source>
        <dbReference type="EMBL" id="MFD1321465.1"/>
    </source>
</evidence>
<organism evidence="2 3">
    <name type="scientific">Micromonospora sonneratiae</name>
    <dbReference type="NCBI Taxonomy" id="1184706"/>
    <lineage>
        <taxon>Bacteria</taxon>
        <taxon>Bacillati</taxon>
        <taxon>Actinomycetota</taxon>
        <taxon>Actinomycetes</taxon>
        <taxon>Micromonosporales</taxon>
        <taxon>Micromonosporaceae</taxon>
        <taxon>Micromonospora</taxon>
    </lineage>
</organism>
<feature type="region of interest" description="Disordered" evidence="1">
    <location>
        <begin position="1"/>
        <end position="47"/>
    </location>
</feature>
<protein>
    <submittedName>
        <fullName evidence="2">Uncharacterized protein</fullName>
    </submittedName>
</protein>
<name>A0ABW3YC87_9ACTN</name>
<accession>A0ABW3YC87</accession>
<sequence>MSGQSARLPDRLSPADPAQERFDPASSAGPGRSAGLNGSGCRPDGTRHHRCGCGRLRHLCLRDTVRAIWQVD</sequence>
<dbReference type="RefSeq" id="WP_377569557.1">
    <property type="nucleotide sequence ID" value="NZ_JBHTMP010000012.1"/>
</dbReference>
<keyword evidence="3" id="KW-1185">Reference proteome</keyword>
<proteinExistence type="predicted"/>
<evidence type="ECO:0000313" key="3">
    <source>
        <dbReference type="Proteomes" id="UP001597260"/>
    </source>
</evidence>
<dbReference type="Proteomes" id="UP001597260">
    <property type="component" value="Unassembled WGS sequence"/>
</dbReference>